<evidence type="ECO:0000256" key="1">
    <source>
        <dbReference type="SAM" id="MobiDB-lite"/>
    </source>
</evidence>
<accession>A0ABP6NPN3</accession>
<comment type="caution">
    <text evidence="2">The sequence shown here is derived from an EMBL/GenBank/DDBJ whole genome shotgun (WGS) entry which is preliminary data.</text>
</comment>
<evidence type="ECO:0000313" key="3">
    <source>
        <dbReference type="Proteomes" id="UP001501637"/>
    </source>
</evidence>
<reference evidence="3" key="1">
    <citation type="journal article" date="2019" name="Int. J. Syst. Evol. Microbiol.">
        <title>The Global Catalogue of Microorganisms (GCM) 10K type strain sequencing project: providing services to taxonomists for standard genome sequencing and annotation.</title>
        <authorList>
            <consortium name="The Broad Institute Genomics Platform"/>
            <consortium name="The Broad Institute Genome Sequencing Center for Infectious Disease"/>
            <person name="Wu L."/>
            <person name="Ma J."/>
        </authorList>
    </citation>
    <scope>NUCLEOTIDE SEQUENCE [LARGE SCALE GENOMIC DNA]</scope>
    <source>
        <strain evidence="3">JCM 9092</strain>
    </source>
</reference>
<name>A0ABP6NPN3_9ACTN</name>
<keyword evidence="3" id="KW-1185">Reference proteome</keyword>
<sequence length="73" mass="8227">MNSYLIACYGKARFPSRSAARRRARQIRGTGGPAFTNYRCRWCRHVHLAHRPGQATHLRAGPHGPIPVQEYAA</sequence>
<protein>
    <submittedName>
        <fullName evidence="2">Uncharacterized protein</fullName>
    </submittedName>
</protein>
<gene>
    <name evidence="2" type="ORF">GCM10010449_84420</name>
</gene>
<evidence type="ECO:0000313" key="2">
    <source>
        <dbReference type="EMBL" id="GAA3154203.1"/>
    </source>
</evidence>
<proteinExistence type="predicted"/>
<dbReference type="EMBL" id="BAAAUG010000252">
    <property type="protein sequence ID" value="GAA3154203.1"/>
    <property type="molecule type" value="Genomic_DNA"/>
</dbReference>
<dbReference type="Proteomes" id="UP001501637">
    <property type="component" value="Unassembled WGS sequence"/>
</dbReference>
<organism evidence="2 3">
    <name type="scientific">Streptomyces rectiviolaceus</name>
    <dbReference type="NCBI Taxonomy" id="332591"/>
    <lineage>
        <taxon>Bacteria</taxon>
        <taxon>Bacillati</taxon>
        <taxon>Actinomycetota</taxon>
        <taxon>Actinomycetes</taxon>
        <taxon>Kitasatosporales</taxon>
        <taxon>Streptomycetaceae</taxon>
        <taxon>Streptomyces</taxon>
    </lineage>
</organism>
<feature type="region of interest" description="Disordered" evidence="1">
    <location>
        <begin position="54"/>
        <end position="73"/>
    </location>
</feature>